<dbReference type="RefSeq" id="WP_344552441.1">
    <property type="nucleotide sequence ID" value="NZ_BAAANS010000016.1"/>
</dbReference>
<proteinExistence type="predicted"/>
<organism evidence="2 3">
    <name type="scientific">Kitasatospora saccharophila</name>
    <dbReference type="NCBI Taxonomy" id="407973"/>
    <lineage>
        <taxon>Bacteria</taxon>
        <taxon>Bacillati</taxon>
        <taxon>Actinomycetota</taxon>
        <taxon>Actinomycetes</taxon>
        <taxon>Kitasatosporales</taxon>
        <taxon>Streptomycetaceae</taxon>
        <taxon>Kitasatospora</taxon>
    </lineage>
</organism>
<comment type="caution">
    <text evidence="2">The sequence shown here is derived from an EMBL/GenBank/DDBJ whole genome shotgun (WGS) entry which is preliminary data.</text>
</comment>
<dbReference type="InterPro" id="IPR036628">
    <property type="entry name" value="Clp_N_dom_sf"/>
</dbReference>
<sequence length="172" mass="18206">MSAFDHYLHAVLLRAGDEARLDGSASTDAHHLLLALAAAPDRQHPDRQPDAAARLLAAAGLDRDTVRAALDREFGHSLRTVGVSPDAHGLPAPTPSGERPRLGASSKLAMERGFTTARKKDLTPAHLLLGILRAEVGTVPRALALSGIDRAELAQRAQAAIDRRATDGSPDR</sequence>
<reference evidence="2 3" key="1">
    <citation type="journal article" date="2019" name="Int. J. Syst. Evol. Microbiol.">
        <title>The Global Catalogue of Microorganisms (GCM) 10K type strain sequencing project: providing services to taxonomists for standard genome sequencing and annotation.</title>
        <authorList>
            <consortium name="The Broad Institute Genomics Platform"/>
            <consortium name="The Broad Institute Genome Sequencing Center for Infectious Disease"/>
            <person name="Wu L."/>
            <person name="Ma J."/>
        </authorList>
    </citation>
    <scope>NUCLEOTIDE SEQUENCE [LARGE SCALE GENOMIC DNA]</scope>
    <source>
        <strain evidence="2 3">JCM 14559</strain>
    </source>
</reference>
<evidence type="ECO:0008006" key="4">
    <source>
        <dbReference type="Google" id="ProtNLM"/>
    </source>
</evidence>
<accession>A0ABN2WU99</accession>
<dbReference type="Gene3D" id="1.10.1780.10">
    <property type="entry name" value="Clp, N-terminal domain"/>
    <property type="match status" value="1"/>
</dbReference>
<evidence type="ECO:0000313" key="2">
    <source>
        <dbReference type="EMBL" id="GAA2098155.1"/>
    </source>
</evidence>
<dbReference type="EMBL" id="BAAANS010000016">
    <property type="protein sequence ID" value="GAA2098155.1"/>
    <property type="molecule type" value="Genomic_DNA"/>
</dbReference>
<name>A0ABN2WU99_9ACTN</name>
<feature type="region of interest" description="Disordered" evidence="1">
    <location>
        <begin position="82"/>
        <end position="104"/>
    </location>
</feature>
<evidence type="ECO:0000256" key="1">
    <source>
        <dbReference type="SAM" id="MobiDB-lite"/>
    </source>
</evidence>
<dbReference type="Proteomes" id="UP001500897">
    <property type="component" value="Unassembled WGS sequence"/>
</dbReference>
<protein>
    <recommendedName>
        <fullName evidence="4">ClpA/ClpB-like protein</fullName>
    </recommendedName>
</protein>
<gene>
    <name evidence="2" type="ORF">GCM10009759_28880</name>
</gene>
<evidence type="ECO:0000313" key="3">
    <source>
        <dbReference type="Proteomes" id="UP001500897"/>
    </source>
</evidence>
<keyword evidence="3" id="KW-1185">Reference proteome</keyword>